<accession>A0A8H6M669</accession>
<dbReference type="OrthoDB" id="10262413at2759"/>
<proteinExistence type="predicted"/>
<dbReference type="Proteomes" id="UP000521943">
    <property type="component" value="Unassembled WGS sequence"/>
</dbReference>
<evidence type="ECO:0000259" key="1">
    <source>
        <dbReference type="Pfam" id="PF05368"/>
    </source>
</evidence>
<dbReference type="EMBL" id="JACGCI010000023">
    <property type="protein sequence ID" value="KAF6757248.1"/>
    <property type="molecule type" value="Genomic_DNA"/>
</dbReference>
<name>A0A8H6M669_9AGAR</name>
<sequence>MSWLAATTLRRAGRRSRDVQGEPAGVTRMLEAGRREATIRLVSRLSRFSIFPRNSKYPLSLMSPASKYDRVSNIPSCHSTTMHSKIKTHIFLTGATGYIGGSVLTRLLSHPLSDTFHTTVLVRESEKATQFRKMGIQAVVGTYSDLELLKQLASKADLVIACVDADDLSAANAILEGLKERHEQTGQVPSLIHTSGTGVLIDDARGMYASDTVYNDLNISQLESIPSTQPHRNVDLAIVEADTEGYVKTYIILPPTIYGRATGPLVDAGLQNPRSQQIPQLVDVAVSRSRAGYFGKGANIWSNVHIADLATLYTLLLELIIPHEPTERARSEEPAPSRPRTPVILDHSLFTHGAHGFYFAENGEHTLLSVAEAIGQAMFDAGRATDPEPSPFSADEVQKYFNGVTKFLDSNSRCKADRAKKLGWKPKKTTKELYSSIKQELKSSIS</sequence>
<feature type="domain" description="NmrA-like" evidence="1">
    <location>
        <begin position="87"/>
        <end position="164"/>
    </location>
</feature>
<dbReference type="PANTHER" id="PTHR48079">
    <property type="entry name" value="PROTEIN YEEZ"/>
    <property type="match status" value="1"/>
</dbReference>
<keyword evidence="3" id="KW-1185">Reference proteome</keyword>
<dbReference type="SUPFAM" id="SSF51735">
    <property type="entry name" value="NAD(P)-binding Rossmann-fold domains"/>
    <property type="match status" value="1"/>
</dbReference>
<dbReference type="InterPro" id="IPR008030">
    <property type="entry name" value="NmrA-like"/>
</dbReference>
<evidence type="ECO:0000313" key="2">
    <source>
        <dbReference type="EMBL" id="KAF6757248.1"/>
    </source>
</evidence>
<gene>
    <name evidence="2" type="ORF">DFP72DRAFT_892099</name>
</gene>
<dbReference type="PANTHER" id="PTHR48079:SF6">
    <property type="entry name" value="NAD(P)-BINDING DOMAIN-CONTAINING PROTEIN-RELATED"/>
    <property type="match status" value="1"/>
</dbReference>
<dbReference type="Gene3D" id="3.40.50.720">
    <property type="entry name" value="NAD(P)-binding Rossmann-like Domain"/>
    <property type="match status" value="1"/>
</dbReference>
<dbReference type="InterPro" id="IPR051783">
    <property type="entry name" value="NAD(P)-dependent_oxidoreduct"/>
</dbReference>
<comment type="caution">
    <text evidence="2">The sequence shown here is derived from an EMBL/GenBank/DDBJ whole genome shotgun (WGS) entry which is preliminary data.</text>
</comment>
<dbReference type="AlphaFoldDB" id="A0A8H6M669"/>
<protein>
    <recommendedName>
        <fullName evidence="1">NmrA-like domain-containing protein</fullName>
    </recommendedName>
</protein>
<organism evidence="2 3">
    <name type="scientific">Ephemerocybe angulata</name>
    <dbReference type="NCBI Taxonomy" id="980116"/>
    <lineage>
        <taxon>Eukaryota</taxon>
        <taxon>Fungi</taxon>
        <taxon>Dikarya</taxon>
        <taxon>Basidiomycota</taxon>
        <taxon>Agaricomycotina</taxon>
        <taxon>Agaricomycetes</taxon>
        <taxon>Agaricomycetidae</taxon>
        <taxon>Agaricales</taxon>
        <taxon>Agaricineae</taxon>
        <taxon>Psathyrellaceae</taxon>
        <taxon>Ephemerocybe</taxon>
    </lineage>
</organism>
<dbReference type="Pfam" id="PF05368">
    <property type="entry name" value="NmrA"/>
    <property type="match status" value="1"/>
</dbReference>
<dbReference type="InterPro" id="IPR036291">
    <property type="entry name" value="NAD(P)-bd_dom_sf"/>
</dbReference>
<dbReference type="GO" id="GO:0004029">
    <property type="term" value="F:aldehyde dehydrogenase (NAD+) activity"/>
    <property type="evidence" value="ECO:0007669"/>
    <property type="project" value="TreeGrafter"/>
</dbReference>
<dbReference type="GO" id="GO:0005737">
    <property type="term" value="C:cytoplasm"/>
    <property type="evidence" value="ECO:0007669"/>
    <property type="project" value="TreeGrafter"/>
</dbReference>
<evidence type="ECO:0000313" key="3">
    <source>
        <dbReference type="Proteomes" id="UP000521943"/>
    </source>
</evidence>
<reference evidence="2 3" key="1">
    <citation type="submission" date="2020-07" db="EMBL/GenBank/DDBJ databases">
        <title>Comparative genomics of pyrophilous fungi reveals a link between fire events and developmental genes.</title>
        <authorList>
            <consortium name="DOE Joint Genome Institute"/>
            <person name="Steindorff A.S."/>
            <person name="Carver A."/>
            <person name="Calhoun S."/>
            <person name="Stillman K."/>
            <person name="Liu H."/>
            <person name="Lipzen A."/>
            <person name="Pangilinan J."/>
            <person name="Labutti K."/>
            <person name="Bruns T.D."/>
            <person name="Grigoriev I.V."/>
        </authorList>
    </citation>
    <scope>NUCLEOTIDE SEQUENCE [LARGE SCALE GENOMIC DNA]</scope>
    <source>
        <strain evidence="2 3">CBS 144469</strain>
    </source>
</reference>